<keyword evidence="1" id="KW-0812">Transmembrane</keyword>
<dbReference type="AlphaFoldDB" id="A0A0J8WSJ4"/>
<evidence type="ECO:0000256" key="1">
    <source>
        <dbReference type="SAM" id="Phobius"/>
    </source>
</evidence>
<evidence type="ECO:0000313" key="2">
    <source>
        <dbReference type="EMBL" id="KMV15974.1"/>
    </source>
</evidence>
<sequence length="173" mass="17865">MVIPEPMQRPPTLDTLSGADAMSTRSRFVLSAQLNIAMMTAMLATALGVSIVMSLTGLYTDAAVIGGAVATAFALLMIIMSPGPVLDAARVRRAGGRTPDLAVTTLSVVALAIAGWFTGTTGAALTRSGATTGRNVELILLLILAVAVSVTTYSVHRRVGRRLSALTAEREGP</sequence>
<dbReference type="PATRIC" id="fig|451644.5.peg.4764"/>
<dbReference type="Proteomes" id="UP000037594">
    <property type="component" value="Unassembled WGS sequence"/>
</dbReference>
<keyword evidence="1" id="KW-1133">Transmembrane helix</keyword>
<proteinExistence type="predicted"/>
<feature type="transmembrane region" description="Helical" evidence="1">
    <location>
        <begin position="62"/>
        <end position="80"/>
    </location>
</feature>
<protein>
    <recommendedName>
        <fullName evidence="4">Transmembrane protein</fullName>
    </recommendedName>
</protein>
<comment type="caution">
    <text evidence="2">The sequence shown here is derived from an EMBL/GenBank/DDBJ whole genome shotgun (WGS) entry which is preliminary data.</text>
</comment>
<evidence type="ECO:0000313" key="3">
    <source>
        <dbReference type="Proteomes" id="UP000037594"/>
    </source>
</evidence>
<dbReference type="EMBL" id="LFOD01000025">
    <property type="protein sequence ID" value="KMV15974.1"/>
    <property type="molecule type" value="Genomic_DNA"/>
</dbReference>
<gene>
    <name evidence="2" type="ORF">ACT17_23070</name>
</gene>
<feature type="transmembrane region" description="Helical" evidence="1">
    <location>
        <begin position="101"/>
        <end position="118"/>
    </location>
</feature>
<reference evidence="2 3" key="1">
    <citation type="submission" date="2015-06" db="EMBL/GenBank/DDBJ databases">
        <title>Genome sequence of Mycobacterium conceptionense strain MLE.</title>
        <authorList>
            <person name="Greninger A.L."/>
            <person name="Cunningham G."/>
            <person name="Chiu C.Y."/>
            <person name="Miller S."/>
        </authorList>
    </citation>
    <scope>NUCLEOTIDE SEQUENCE [LARGE SCALE GENOMIC DNA]</scope>
    <source>
        <strain evidence="2 3">MLE</strain>
    </source>
</reference>
<accession>A0A0J8WSJ4</accession>
<evidence type="ECO:0008006" key="4">
    <source>
        <dbReference type="Google" id="ProtNLM"/>
    </source>
</evidence>
<feature type="transmembrane region" description="Helical" evidence="1">
    <location>
        <begin position="138"/>
        <end position="155"/>
    </location>
</feature>
<name>A0A0J8WSJ4_9MYCO</name>
<feature type="transmembrane region" description="Helical" evidence="1">
    <location>
        <begin position="34"/>
        <end position="56"/>
    </location>
</feature>
<keyword evidence="1" id="KW-0472">Membrane</keyword>
<organism evidence="2 3">
    <name type="scientific">Mycolicibacterium conceptionense</name>
    <dbReference type="NCBI Taxonomy" id="451644"/>
    <lineage>
        <taxon>Bacteria</taxon>
        <taxon>Bacillati</taxon>
        <taxon>Actinomycetota</taxon>
        <taxon>Actinomycetes</taxon>
        <taxon>Mycobacteriales</taxon>
        <taxon>Mycobacteriaceae</taxon>
        <taxon>Mycolicibacterium</taxon>
    </lineage>
</organism>